<feature type="transmembrane region" description="Helical" evidence="1">
    <location>
        <begin position="50"/>
        <end position="69"/>
    </location>
</feature>
<comment type="caution">
    <text evidence="2">The sequence shown here is derived from an EMBL/GenBank/DDBJ whole genome shotgun (WGS) entry which is preliminary data.</text>
</comment>
<gene>
    <name evidence="2" type="ORF">HII17_03380</name>
</gene>
<protein>
    <recommendedName>
        <fullName evidence="4">DUF4175 domain-containing protein</fullName>
    </recommendedName>
</protein>
<evidence type="ECO:0000313" key="3">
    <source>
        <dbReference type="Proteomes" id="UP000568664"/>
    </source>
</evidence>
<keyword evidence="1" id="KW-1133">Transmembrane helix</keyword>
<evidence type="ECO:0000256" key="1">
    <source>
        <dbReference type="SAM" id="Phobius"/>
    </source>
</evidence>
<organism evidence="2 3">
    <name type="scientific">Thalassotalea algicola</name>
    <dbReference type="NCBI Taxonomy" id="2716224"/>
    <lineage>
        <taxon>Bacteria</taxon>
        <taxon>Pseudomonadati</taxon>
        <taxon>Pseudomonadota</taxon>
        <taxon>Gammaproteobacteria</taxon>
        <taxon>Alteromonadales</taxon>
        <taxon>Colwelliaceae</taxon>
        <taxon>Thalassotalea</taxon>
    </lineage>
</organism>
<dbReference type="Proteomes" id="UP000568664">
    <property type="component" value="Unassembled WGS sequence"/>
</dbReference>
<evidence type="ECO:0000313" key="2">
    <source>
        <dbReference type="EMBL" id="NMP30594.1"/>
    </source>
</evidence>
<reference evidence="2 3" key="1">
    <citation type="submission" date="2020-04" db="EMBL/GenBank/DDBJ databases">
        <title>Thalassotalea sp. M1531, isolated from the surface of marine red alga.</title>
        <authorList>
            <person name="Pang L."/>
            <person name="Lu D.-C."/>
        </authorList>
    </citation>
    <scope>NUCLEOTIDE SEQUENCE [LARGE SCALE GENOMIC DNA]</scope>
    <source>
        <strain evidence="2 3">M1531</strain>
    </source>
</reference>
<keyword evidence="1" id="KW-0812">Transmembrane</keyword>
<keyword evidence="1" id="KW-0472">Membrane</keyword>
<proteinExistence type="predicted"/>
<name>A0A7Y0L9S4_9GAMM</name>
<dbReference type="RefSeq" id="WP_169073885.1">
    <property type="nucleotide sequence ID" value="NZ_JABBXH010000001.1"/>
</dbReference>
<sequence length="79" mass="9453">MEEKVYWFKSLNKGSWSWGLPLVWQGWVAWLLFGIVNFVSLIYVEPLNEIWHWIVFGTSIFLIILVHFIKGEPPKNRFT</sequence>
<dbReference type="EMBL" id="JABBXH010000001">
    <property type="protein sequence ID" value="NMP30594.1"/>
    <property type="molecule type" value="Genomic_DNA"/>
</dbReference>
<keyword evidence="3" id="KW-1185">Reference proteome</keyword>
<accession>A0A7Y0L9S4</accession>
<evidence type="ECO:0008006" key="4">
    <source>
        <dbReference type="Google" id="ProtNLM"/>
    </source>
</evidence>
<dbReference type="AlphaFoldDB" id="A0A7Y0L9S4"/>
<feature type="transmembrane region" description="Helical" evidence="1">
    <location>
        <begin position="21"/>
        <end position="44"/>
    </location>
</feature>